<name>A0A4D9DR02_9SAUR</name>
<reference evidence="1 2" key="1">
    <citation type="submission" date="2019-04" db="EMBL/GenBank/DDBJ databases">
        <title>Draft genome of the big-headed turtle Platysternon megacephalum.</title>
        <authorList>
            <person name="Gong S."/>
        </authorList>
    </citation>
    <scope>NUCLEOTIDE SEQUENCE [LARGE SCALE GENOMIC DNA]</scope>
    <source>
        <strain evidence="1">DO16091913</strain>
        <tissue evidence="1">Muscle</tissue>
    </source>
</reference>
<dbReference type="EMBL" id="QXTE01000509">
    <property type="protein sequence ID" value="TFJ97313.1"/>
    <property type="molecule type" value="Genomic_DNA"/>
</dbReference>
<reference evidence="1 2" key="2">
    <citation type="submission" date="2019-04" db="EMBL/GenBank/DDBJ databases">
        <title>The genome sequence of big-headed turtle.</title>
        <authorList>
            <person name="Gong S."/>
        </authorList>
    </citation>
    <scope>NUCLEOTIDE SEQUENCE [LARGE SCALE GENOMIC DNA]</scope>
    <source>
        <strain evidence="1">DO16091913</strain>
        <tissue evidence="1">Muscle</tissue>
    </source>
</reference>
<dbReference type="AlphaFoldDB" id="A0A4D9DR02"/>
<accession>A0A4D9DR02</accession>
<organism evidence="1 2">
    <name type="scientific">Platysternon megacephalum</name>
    <name type="common">big-headed turtle</name>
    <dbReference type="NCBI Taxonomy" id="55544"/>
    <lineage>
        <taxon>Eukaryota</taxon>
        <taxon>Metazoa</taxon>
        <taxon>Chordata</taxon>
        <taxon>Craniata</taxon>
        <taxon>Vertebrata</taxon>
        <taxon>Euteleostomi</taxon>
        <taxon>Archelosauria</taxon>
        <taxon>Testudinata</taxon>
        <taxon>Testudines</taxon>
        <taxon>Cryptodira</taxon>
        <taxon>Durocryptodira</taxon>
        <taxon>Testudinoidea</taxon>
        <taxon>Platysternidae</taxon>
        <taxon>Platysternon</taxon>
    </lineage>
</organism>
<sequence>MMTRVCYPLQDMAALAMGCSQTYRDSVAGLDESVDTSLLMSLSEEVDRAMQQCMSCPSTSGRSKGHWKHLKLYANS</sequence>
<comment type="caution">
    <text evidence="1">The sequence shown here is derived from an EMBL/GenBank/DDBJ whole genome shotgun (WGS) entry which is preliminary data.</text>
</comment>
<evidence type="ECO:0000313" key="2">
    <source>
        <dbReference type="Proteomes" id="UP000297703"/>
    </source>
</evidence>
<proteinExistence type="predicted"/>
<protein>
    <submittedName>
        <fullName evidence="1">Choline transporter-like protein 4</fullName>
    </submittedName>
</protein>
<keyword evidence="2" id="KW-1185">Reference proteome</keyword>
<gene>
    <name evidence="1" type="ORF">DR999_PMT20858</name>
</gene>
<dbReference type="Proteomes" id="UP000297703">
    <property type="component" value="Unassembled WGS sequence"/>
</dbReference>
<evidence type="ECO:0000313" key="1">
    <source>
        <dbReference type="EMBL" id="TFJ97313.1"/>
    </source>
</evidence>